<accession>A0ABY7TP74</accession>
<proteinExistence type="predicted"/>
<reference evidence="1 2" key="1">
    <citation type="submission" date="2023-02" db="EMBL/GenBank/DDBJ databases">
        <title>Genome sequence of Sphingomonas naphthae.</title>
        <authorList>
            <person name="Kim S."/>
            <person name="Heo J."/>
            <person name="Kwon S.-W."/>
        </authorList>
    </citation>
    <scope>NUCLEOTIDE SEQUENCE [LARGE SCALE GENOMIC DNA]</scope>
    <source>
        <strain evidence="1 2">KACC 18716</strain>
    </source>
</reference>
<dbReference type="RefSeq" id="WP_273690548.1">
    <property type="nucleotide sequence ID" value="NZ_CP117411.1"/>
</dbReference>
<evidence type="ECO:0000313" key="1">
    <source>
        <dbReference type="EMBL" id="WCT75037.1"/>
    </source>
</evidence>
<dbReference type="EMBL" id="CP117411">
    <property type="protein sequence ID" value="WCT75037.1"/>
    <property type="molecule type" value="Genomic_DNA"/>
</dbReference>
<evidence type="ECO:0000313" key="2">
    <source>
        <dbReference type="Proteomes" id="UP001220395"/>
    </source>
</evidence>
<name>A0ABY7TP74_9SPHN</name>
<gene>
    <name evidence="1" type="ORF">PQ455_07430</name>
</gene>
<organism evidence="1 2">
    <name type="scientific">Sphingomonas naphthae</name>
    <dbReference type="NCBI Taxonomy" id="1813468"/>
    <lineage>
        <taxon>Bacteria</taxon>
        <taxon>Pseudomonadati</taxon>
        <taxon>Pseudomonadota</taxon>
        <taxon>Alphaproteobacteria</taxon>
        <taxon>Sphingomonadales</taxon>
        <taxon>Sphingomonadaceae</taxon>
        <taxon>Sphingomonas</taxon>
    </lineage>
</organism>
<protein>
    <submittedName>
        <fullName evidence="1">Uncharacterized protein</fullName>
    </submittedName>
</protein>
<dbReference type="Proteomes" id="UP001220395">
    <property type="component" value="Chromosome"/>
</dbReference>
<keyword evidence="2" id="KW-1185">Reference proteome</keyword>
<sequence length="140" mass="15262">MFDITQFAPADTGFMHLKSPRDEEPIFVGAAANPLPVGITFHAPGSEAYEAANKRRTNRSLGRSKKKIDLTADLLRSDNVTFLTDITVSFDNLAYPPAADLAGADLHRALYADPKYGWVVEQAQSHLGDWGNFSTKPPAS</sequence>